<gene>
    <name evidence="2" type="ORF">RUM43_014864</name>
</gene>
<organism evidence="2 3">
    <name type="scientific">Polyplax serrata</name>
    <name type="common">Common mouse louse</name>
    <dbReference type="NCBI Taxonomy" id="468196"/>
    <lineage>
        <taxon>Eukaryota</taxon>
        <taxon>Metazoa</taxon>
        <taxon>Ecdysozoa</taxon>
        <taxon>Arthropoda</taxon>
        <taxon>Hexapoda</taxon>
        <taxon>Insecta</taxon>
        <taxon>Pterygota</taxon>
        <taxon>Neoptera</taxon>
        <taxon>Paraneoptera</taxon>
        <taxon>Psocodea</taxon>
        <taxon>Troctomorpha</taxon>
        <taxon>Phthiraptera</taxon>
        <taxon>Anoplura</taxon>
        <taxon>Polyplacidae</taxon>
        <taxon>Polyplax</taxon>
    </lineage>
</organism>
<dbReference type="PANTHER" id="PTHR22801:SF63">
    <property type="entry name" value="C-TYPE LECTIN DOMAIN-CONTAINING PROTEIN"/>
    <property type="match status" value="1"/>
</dbReference>
<feature type="domain" description="C-type lectin" evidence="1">
    <location>
        <begin position="105"/>
        <end position="219"/>
    </location>
</feature>
<dbReference type="InterPro" id="IPR016186">
    <property type="entry name" value="C-type_lectin-like/link_sf"/>
</dbReference>
<dbReference type="SMART" id="SM00034">
    <property type="entry name" value="CLECT"/>
    <property type="match status" value="1"/>
</dbReference>
<comment type="caution">
    <text evidence="2">The sequence shown here is derived from an EMBL/GenBank/DDBJ whole genome shotgun (WGS) entry which is preliminary data.</text>
</comment>
<name>A0AAN8PAY5_POLSC</name>
<dbReference type="PROSITE" id="PS50041">
    <property type="entry name" value="C_TYPE_LECTIN_2"/>
    <property type="match status" value="1"/>
</dbReference>
<dbReference type="AlphaFoldDB" id="A0AAN8PAY5"/>
<dbReference type="EMBL" id="JAWJWE010000046">
    <property type="protein sequence ID" value="KAK6616894.1"/>
    <property type="molecule type" value="Genomic_DNA"/>
</dbReference>
<evidence type="ECO:0000313" key="2">
    <source>
        <dbReference type="EMBL" id="KAK6616894.1"/>
    </source>
</evidence>
<sequence length="272" mass="30950">MMKEPRPEFHLVAPCSISGMTILASTNTSSVRRCSQFANLKQGLAFNYKAPGRKRTTPENCLIYDCPESEVLQSIQREKGFNYYSLFADPLPSEDMVCVVGVGIFRLHENKANYTEAMKVCRDEGGELASVLSSKRTIGLSNMISNLKHDRLAYVGLDDIEHEGKFMTASGKLANCFEYRAWGLGEPKGRRQEEDCVVIDAGRNWKVVDCSKRLPFICELLPKGPFPIRDERVEDVCQLDLSNRKLLRRVSKTKNFYKNSIAFHWISNFFKL</sequence>
<dbReference type="InterPro" id="IPR050801">
    <property type="entry name" value="Ca-Dep_Lectins_ImmuneDev"/>
</dbReference>
<evidence type="ECO:0000259" key="1">
    <source>
        <dbReference type="PROSITE" id="PS50041"/>
    </source>
</evidence>
<protein>
    <recommendedName>
        <fullName evidence="1">C-type lectin domain-containing protein</fullName>
    </recommendedName>
</protein>
<dbReference type="InterPro" id="IPR016187">
    <property type="entry name" value="CTDL_fold"/>
</dbReference>
<dbReference type="Proteomes" id="UP001372834">
    <property type="component" value="Unassembled WGS sequence"/>
</dbReference>
<dbReference type="SUPFAM" id="SSF56436">
    <property type="entry name" value="C-type lectin-like"/>
    <property type="match status" value="1"/>
</dbReference>
<reference evidence="2 3" key="1">
    <citation type="submission" date="2023-10" db="EMBL/GenBank/DDBJ databases">
        <title>Genomes of two closely related lineages of the louse Polyplax serrata with different host specificities.</title>
        <authorList>
            <person name="Martinu J."/>
            <person name="Tarabai H."/>
            <person name="Stefka J."/>
            <person name="Hypsa V."/>
        </authorList>
    </citation>
    <scope>NUCLEOTIDE SEQUENCE [LARGE SCALE GENOMIC DNA]</scope>
    <source>
        <strain evidence="2">HR10_N</strain>
    </source>
</reference>
<proteinExistence type="predicted"/>
<dbReference type="PANTHER" id="PTHR22801">
    <property type="entry name" value="LITHOSTATHINE"/>
    <property type="match status" value="1"/>
</dbReference>
<dbReference type="InterPro" id="IPR001304">
    <property type="entry name" value="C-type_lectin-like"/>
</dbReference>
<dbReference type="Pfam" id="PF00059">
    <property type="entry name" value="Lectin_C"/>
    <property type="match status" value="1"/>
</dbReference>
<evidence type="ECO:0000313" key="3">
    <source>
        <dbReference type="Proteomes" id="UP001372834"/>
    </source>
</evidence>
<accession>A0AAN8PAY5</accession>
<dbReference type="Gene3D" id="3.10.100.10">
    <property type="entry name" value="Mannose-Binding Protein A, subunit A"/>
    <property type="match status" value="1"/>
</dbReference>